<dbReference type="InterPro" id="IPR041664">
    <property type="entry name" value="AAA_16"/>
</dbReference>
<organism evidence="4 5">
    <name type="scientific">Actinomadura parmotrematis</name>
    <dbReference type="NCBI Taxonomy" id="2864039"/>
    <lineage>
        <taxon>Bacteria</taxon>
        <taxon>Bacillati</taxon>
        <taxon>Actinomycetota</taxon>
        <taxon>Actinomycetes</taxon>
        <taxon>Streptosporangiales</taxon>
        <taxon>Thermomonosporaceae</taxon>
        <taxon>Actinomadura</taxon>
    </lineage>
</organism>
<protein>
    <submittedName>
        <fullName evidence="4">AAA family ATPase</fullName>
    </submittedName>
</protein>
<dbReference type="InterPro" id="IPR011990">
    <property type="entry name" value="TPR-like_helical_dom_sf"/>
</dbReference>
<dbReference type="Gene3D" id="1.10.10.10">
    <property type="entry name" value="Winged helix-like DNA-binding domain superfamily/Winged helix DNA-binding domain"/>
    <property type="match status" value="1"/>
</dbReference>
<keyword evidence="5" id="KW-1185">Reference proteome</keyword>
<dbReference type="SUPFAM" id="SSF52540">
    <property type="entry name" value="P-loop containing nucleoside triphosphate hydrolases"/>
    <property type="match status" value="1"/>
</dbReference>
<evidence type="ECO:0000259" key="3">
    <source>
        <dbReference type="PROSITE" id="PS50043"/>
    </source>
</evidence>
<dbReference type="SMART" id="SM00421">
    <property type="entry name" value="HTH_LUXR"/>
    <property type="match status" value="1"/>
</dbReference>
<proteinExistence type="predicted"/>
<reference evidence="4 5" key="1">
    <citation type="submission" date="2021-07" db="EMBL/GenBank/DDBJ databases">
        <title>Actinomadura sp. PM05-2 isolated from lichen.</title>
        <authorList>
            <person name="Somphong A."/>
            <person name="Phongsopitanun W."/>
            <person name="Tanasupawat S."/>
            <person name="Peongsungnone V."/>
        </authorList>
    </citation>
    <scope>NUCLEOTIDE SEQUENCE [LARGE SCALE GENOMIC DNA]</scope>
    <source>
        <strain evidence="4 5">PM05-2</strain>
    </source>
</reference>
<dbReference type="InterPro" id="IPR027417">
    <property type="entry name" value="P-loop_NTPase"/>
</dbReference>
<feature type="domain" description="HTH luxR-type" evidence="3">
    <location>
        <begin position="801"/>
        <end position="863"/>
    </location>
</feature>
<dbReference type="InterPro" id="IPR036388">
    <property type="entry name" value="WH-like_DNA-bd_sf"/>
</dbReference>
<dbReference type="Pfam" id="PF13191">
    <property type="entry name" value="AAA_16"/>
    <property type="match status" value="1"/>
</dbReference>
<keyword evidence="1" id="KW-0547">Nucleotide-binding</keyword>
<evidence type="ECO:0000256" key="1">
    <source>
        <dbReference type="ARBA" id="ARBA00022741"/>
    </source>
</evidence>
<dbReference type="InterPro" id="IPR000792">
    <property type="entry name" value="Tscrpt_reg_LuxR_C"/>
</dbReference>
<dbReference type="PANTHER" id="PTHR16305:SF35">
    <property type="entry name" value="TRANSCRIPTIONAL ACTIVATOR DOMAIN"/>
    <property type="match status" value="1"/>
</dbReference>
<keyword evidence="2" id="KW-0067">ATP-binding</keyword>
<evidence type="ECO:0000313" key="5">
    <source>
        <dbReference type="Proteomes" id="UP000774570"/>
    </source>
</evidence>
<dbReference type="SUPFAM" id="SSF46894">
    <property type="entry name" value="C-terminal effector domain of the bipartite response regulators"/>
    <property type="match status" value="1"/>
</dbReference>
<dbReference type="PANTHER" id="PTHR16305">
    <property type="entry name" value="TESTICULAR SOLUBLE ADENYLYL CYCLASE"/>
    <property type="match status" value="1"/>
</dbReference>
<dbReference type="SUPFAM" id="SSF48452">
    <property type="entry name" value="TPR-like"/>
    <property type="match status" value="1"/>
</dbReference>
<sequence>MLFGRDAEIAAIGELLDGARAGRSGVLVVRGEAGIGKTALLAHAREAATGMRVLHGAGSEAEQTLPYAALHLLFGAHLDRADALPGPQAAALRAAFGGGTAPGDRFLVGLAVLTLLSDLAEERPLLVLVDDANRLDGPSAQALLFAARRLAAEPVALLLAARTADAPDFAAPGLPETTLGPLGDADAAALLAARTDRAPAGHHAISEARGNPLALLRPSTSDYERIERGYAGRLAELPAATRLLLAAAASDDLGDLGTVLAAVRPLGAGAADLEPAERAGLVRSGAGRIEFRHPLLRTTAYRDAPVADRLAAHRRLAAVYAARGDACHHAWHAAHATTGPDEEAAAALETAGMHEAAAERSPDPRDRGRRLLAAARAAADGGRHAAAAALADRAAPDVDGPAPRAELALLRASLADEQDRTREAHRLLLDSALETAPHDAALAGRLLFESAAAAANAGDAGELARVAGHAERLGVPDAPLVRALADVFAGQRPLVGDGGMPALRRLLDAMGARDEPRDRVRRALWHVMAGDAAGARDLASSLAAGFRRDGRAGLLAPALMVLARAELVLGRPREALAAGTEGLRIAADTGQHRIRVYLATVLALLAAQRGDEAACAEHTAEALARDVAPGTAHATGALALLDLGLGRHDAALDRLAALFGRPHAQGGAASLPDLVEAAVRAGRPEEGRGAAAWLAAWAERAGRPWVEAVALRSAALLDPSDDLYTRAIELHRRDPVPFEQARTELLYGEWLRRERRRSDARARLRAALETFERLGAVPWAERARAELRATGESAGAAPAPAADLASRLTPQELQVVRMAAAGLTNRDIGAQLFLSPRTVGYHLYKAYPKLGVSSRGELAALAL</sequence>
<dbReference type="EMBL" id="JAIBOA010000006">
    <property type="protein sequence ID" value="MBW8483084.1"/>
    <property type="molecule type" value="Genomic_DNA"/>
</dbReference>
<dbReference type="RefSeq" id="WP_220166041.1">
    <property type="nucleotide sequence ID" value="NZ_JAIBOA010000006.1"/>
</dbReference>
<dbReference type="Proteomes" id="UP000774570">
    <property type="component" value="Unassembled WGS sequence"/>
</dbReference>
<dbReference type="InterPro" id="IPR016032">
    <property type="entry name" value="Sig_transdc_resp-reg_C-effctor"/>
</dbReference>
<dbReference type="PROSITE" id="PS50043">
    <property type="entry name" value="HTH_LUXR_2"/>
    <property type="match status" value="1"/>
</dbReference>
<dbReference type="PRINTS" id="PR00038">
    <property type="entry name" value="HTHLUXR"/>
</dbReference>
<dbReference type="Pfam" id="PF00196">
    <property type="entry name" value="GerE"/>
    <property type="match status" value="1"/>
</dbReference>
<accession>A0ABS7FTL5</accession>
<comment type="caution">
    <text evidence="4">The sequence shown here is derived from an EMBL/GenBank/DDBJ whole genome shotgun (WGS) entry which is preliminary data.</text>
</comment>
<evidence type="ECO:0000256" key="2">
    <source>
        <dbReference type="ARBA" id="ARBA00022840"/>
    </source>
</evidence>
<dbReference type="CDD" id="cd06170">
    <property type="entry name" value="LuxR_C_like"/>
    <property type="match status" value="1"/>
</dbReference>
<name>A0ABS7FTL5_9ACTN</name>
<gene>
    <name evidence="4" type="ORF">K1Y72_11935</name>
</gene>
<evidence type="ECO:0000313" key="4">
    <source>
        <dbReference type="EMBL" id="MBW8483084.1"/>
    </source>
</evidence>